<dbReference type="SUPFAM" id="SSF46565">
    <property type="entry name" value="Chaperone J-domain"/>
    <property type="match status" value="1"/>
</dbReference>
<name>A0A7J6FX77_CANSA</name>
<evidence type="ECO:0000256" key="2">
    <source>
        <dbReference type="SAM" id="Phobius"/>
    </source>
</evidence>
<gene>
    <name evidence="5" type="ORF">F8388_024020</name>
    <name evidence="4" type="ORF">G4B88_021972</name>
</gene>
<dbReference type="EMBL" id="JAATIP010000090">
    <property type="protein sequence ID" value="KAF4375361.1"/>
    <property type="molecule type" value="Genomic_DNA"/>
</dbReference>
<dbReference type="Proteomes" id="UP000525078">
    <property type="component" value="Unassembled WGS sequence"/>
</dbReference>
<feature type="region of interest" description="Disordered" evidence="1">
    <location>
        <begin position="1"/>
        <end position="28"/>
    </location>
</feature>
<dbReference type="SMART" id="SM00271">
    <property type="entry name" value="DnaJ"/>
    <property type="match status" value="1"/>
</dbReference>
<dbReference type="AlphaFoldDB" id="A0A7J6FX77"/>
<feature type="compositionally biased region" description="Low complexity" evidence="1">
    <location>
        <begin position="15"/>
        <end position="25"/>
    </location>
</feature>
<keyword evidence="2" id="KW-1133">Transmembrane helix</keyword>
<protein>
    <recommendedName>
        <fullName evidence="3">J domain-containing protein</fullName>
    </recommendedName>
</protein>
<evidence type="ECO:0000259" key="3">
    <source>
        <dbReference type="PROSITE" id="PS50076"/>
    </source>
</evidence>
<dbReference type="Proteomes" id="UP000583929">
    <property type="component" value="Unassembled WGS sequence"/>
</dbReference>
<dbReference type="OrthoDB" id="10250354at2759"/>
<evidence type="ECO:0000313" key="5">
    <source>
        <dbReference type="EMBL" id="KAF4375361.1"/>
    </source>
</evidence>
<dbReference type="EMBL" id="JAATIQ010000163">
    <property type="protein sequence ID" value="KAF4375306.1"/>
    <property type="molecule type" value="Genomic_DNA"/>
</dbReference>
<organism evidence="5 6">
    <name type="scientific">Cannabis sativa</name>
    <name type="common">Hemp</name>
    <name type="synonym">Marijuana</name>
    <dbReference type="NCBI Taxonomy" id="3483"/>
    <lineage>
        <taxon>Eukaryota</taxon>
        <taxon>Viridiplantae</taxon>
        <taxon>Streptophyta</taxon>
        <taxon>Embryophyta</taxon>
        <taxon>Tracheophyta</taxon>
        <taxon>Spermatophyta</taxon>
        <taxon>Magnoliopsida</taxon>
        <taxon>eudicotyledons</taxon>
        <taxon>Gunneridae</taxon>
        <taxon>Pentapetalae</taxon>
        <taxon>rosids</taxon>
        <taxon>fabids</taxon>
        <taxon>Rosales</taxon>
        <taxon>Cannabaceae</taxon>
        <taxon>Cannabis</taxon>
    </lineage>
</organism>
<dbReference type="PROSITE" id="PS50076">
    <property type="entry name" value="DNAJ_2"/>
    <property type="match status" value="1"/>
</dbReference>
<dbReference type="PRINTS" id="PR00625">
    <property type="entry name" value="JDOMAIN"/>
</dbReference>
<feature type="transmembrane region" description="Helical" evidence="2">
    <location>
        <begin position="35"/>
        <end position="54"/>
    </location>
</feature>
<evidence type="ECO:0000313" key="4">
    <source>
        <dbReference type="EMBL" id="KAF4375306.1"/>
    </source>
</evidence>
<dbReference type="InterPro" id="IPR036869">
    <property type="entry name" value="J_dom_sf"/>
</dbReference>
<dbReference type="CDD" id="cd06257">
    <property type="entry name" value="DnaJ"/>
    <property type="match status" value="1"/>
</dbReference>
<proteinExistence type="predicted"/>
<keyword evidence="2" id="KW-0472">Membrane</keyword>
<dbReference type="PANTHER" id="PTHR45000">
    <property type="entry name" value="CHAPERONE DNAJ-DOMAIN SUPERFAMILY PROTEIN"/>
    <property type="match status" value="1"/>
</dbReference>
<dbReference type="Gene3D" id="1.10.287.110">
    <property type="entry name" value="DnaJ domain"/>
    <property type="match status" value="1"/>
</dbReference>
<sequence length="253" mass="29923">MKNEEEEGKERKENPWPSSSSSPNKPYEEKEGMKLWGVLLFGLVGATATTFAVGQLRRTVDWVYSQLMNRSSQSWKGGGGGKSFRSSFQEEAWKKYNRRMREEYEEEMERVERIRRMQNVFNRERNKYRRGYESWRENDSSSYHQSFQRDDWYWKKSDTSSSSSSSSSRARANNYREAPNVNVSYSLSHHYSVLGLDRFRAKPYTEAEIKTAFRSKAKQFHPDQNQHNKDAAEAKFKEVMTSYEAIKNERKTM</sequence>
<keyword evidence="2" id="KW-0812">Transmembrane</keyword>
<evidence type="ECO:0000313" key="6">
    <source>
        <dbReference type="Proteomes" id="UP000525078"/>
    </source>
</evidence>
<evidence type="ECO:0000256" key="1">
    <source>
        <dbReference type="SAM" id="MobiDB-lite"/>
    </source>
</evidence>
<comment type="caution">
    <text evidence="5">The sequence shown here is derived from an EMBL/GenBank/DDBJ whole genome shotgun (WGS) entry which is preliminary data.</text>
</comment>
<dbReference type="InterPro" id="IPR001623">
    <property type="entry name" value="DnaJ_domain"/>
</dbReference>
<reference evidence="6 7" key="1">
    <citation type="journal article" date="2020" name="bioRxiv">
        <title>Sequence and annotation of 42 cannabis genomes reveals extensive copy number variation in cannabinoid synthesis and pathogen resistance genes.</title>
        <authorList>
            <person name="Mckernan K.J."/>
            <person name="Helbert Y."/>
            <person name="Kane L.T."/>
            <person name="Ebling H."/>
            <person name="Zhang L."/>
            <person name="Liu B."/>
            <person name="Eaton Z."/>
            <person name="Mclaughlin S."/>
            <person name="Kingan S."/>
            <person name="Baybayan P."/>
            <person name="Concepcion G."/>
            <person name="Jordan M."/>
            <person name="Riva A."/>
            <person name="Barbazuk W."/>
            <person name="Harkins T."/>
        </authorList>
    </citation>
    <scope>NUCLEOTIDE SEQUENCE [LARGE SCALE GENOMIC DNA]</scope>
    <source>
        <strain evidence="6 7">cv. Jamaican Lion 4</strain>
        <strain evidence="4">Father</strain>
        <strain evidence="5">Mother</strain>
        <tissue evidence="5">Leaf</tissue>
    </source>
</reference>
<feature type="compositionally biased region" description="Basic and acidic residues" evidence="1">
    <location>
        <begin position="1"/>
        <end position="14"/>
    </location>
</feature>
<dbReference type="PANTHER" id="PTHR45000:SF5">
    <property type="entry name" value="CHAPERONE DNAJ-DOMAIN SUPERFAMILY PROTEIN"/>
    <property type="match status" value="1"/>
</dbReference>
<keyword evidence="7" id="KW-1185">Reference proteome</keyword>
<evidence type="ECO:0000313" key="7">
    <source>
        <dbReference type="Proteomes" id="UP000583929"/>
    </source>
</evidence>
<accession>A0A7J6FX77</accession>
<dbReference type="Pfam" id="PF00226">
    <property type="entry name" value="DnaJ"/>
    <property type="match status" value="1"/>
</dbReference>
<feature type="domain" description="J" evidence="3">
    <location>
        <begin position="189"/>
        <end position="251"/>
    </location>
</feature>